<protein>
    <submittedName>
        <fullName evidence="7">Monoheme cytochrome SoxX (Sulfur oxidation)</fullName>
    </submittedName>
</protein>
<keyword evidence="3 4" id="KW-0408">Iron</keyword>
<evidence type="ECO:0000256" key="3">
    <source>
        <dbReference type="ARBA" id="ARBA00023004"/>
    </source>
</evidence>
<organism evidence="7 8">
    <name type="scientific">Rubellimicrobium thermophilum DSM 16684</name>
    <dbReference type="NCBI Taxonomy" id="1123069"/>
    <lineage>
        <taxon>Bacteria</taxon>
        <taxon>Pseudomonadati</taxon>
        <taxon>Pseudomonadota</taxon>
        <taxon>Alphaproteobacteria</taxon>
        <taxon>Rhodobacterales</taxon>
        <taxon>Roseobacteraceae</taxon>
        <taxon>Rubellimicrobium</taxon>
    </lineage>
</organism>
<dbReference type="InterPro" id="IPR030999">
    <property type="entry name" value="Thiosulf_SoxX"/>
</dbReference>
<dbReference type="NCBIfam" id="TIGR04485">
    <property type="entry name" value="thiosulf_SoxX"/>
    <property type="match status" value="1"/>
</dbReference>
<dbReference type="InterPro" id="IPR009056">
    <property type="entry name" value="Cyt_c-like_dom"/>
</dbReference>
<dbReference type="Proteomes" id="UP000015346">
    <property type="component" value="Unassembled WGS sequence"/>
</dbReference>
<dbReference type="GO" id="GO:0020037">
    <property type="term" value="F:heme binding"/>
    <property type="evidence" value="ECO:0007669"/>
    <property type="project" value="InterPro"/>
</dbReference>
<dbReference type="HOGENOM" id="CLU_114042_0_0_5"/>
<dbReference type="PATRIC" id="fig|1123069.3.peg.1796"/>
<name>S9QYV0_9RHOB</name>
<keyword evidence="2 4" id="KW-0479">Metal-binding</keyword>
<reference evidence="7 8" key="1">
    <citation type="journal article" date="2013" name="Stand. Genomic Sci.">
        <title>Genome sequence of the reddish-pigmented Rubellimicrobium thermophilum type strain (DSM 16684(T)), a member of the Roseobacter clade.</title>
        <authorList>
            <person name="Fiebig A."/>
            <person name="Riedel T."/>
            <person name="Gronow S."/>
            <person name="Petersen J."/>
            <person name="Klenk H.P."/>
            <person name="Goker M."/>
        </authorList>
    </citation>
    <scope>NUCLEOTIDE SEQUENCE [LARGE SCALE GENOMIC DNA]</scope>
    <source>
        <strain evidence="7 8">DSM 16684</strain>
    </source>
</reference>
<dbReference type="GO" id="GO:0046872">
    <property type="term" value="F:metal ion binding"/>
    <property type="evidence" value="ECO:0007669"/>
    <property type="project" value="UniProtKB-KW"/>
</dbReference>
<comment type="caution">
    <text evidence="7">The sequence shown here is derived from an EMBL/GenBank/DDBJ whole genome shotgun (WGS) entry which is preliminary data.</text>
</comment>
<dbReference type="SUPFAM" id="SSF46626">
    <property type="entry name" value="Cytochrome c"/>
    <property type="match status" value="1"/>
</dbReference>
<dbReference type="RefSeq" id="WP_021097917.1">
    <property type="nucleotide sequence ID" value="NZ_KE557321.1"/>
</dbReference>
<dbReference type="PROSITE" id="PS51007">
    <property type="entry name" value="CYTC"/>
    <property type="match status" value="1"/>
</dbReference>
<keyword evidence="8" id="KW-1185">Reference proteome</keyword>
<dbReference type="Gene3D" id="1.10.760.10">
    <property type="entry name" value="Cytochrome c-like domain"/>
    <property type="match status" value="1"/>
</dbReference>
<feature type="domain" description="Cytochrome c" evidence="6">
    <location>
        <begin position="27"/>
        <end position="163"/>
    </location>
</feature>
<dbReference type="Pfam" id="PF00034">
    <property type="entry name" value="Cytochrom_C"/>
    <property type="match status" value="1"/>
</dbReference>
<evidence type="ECO:0000259" key="6">
    <source>
        <dbReference type="PROSITE" id="PS51007"/>
    </source>
</evidence>
<evidence type="ECO:0000256" key="1">
    <source>
        <dbReference type="ARBA" id="ARBA00022617"/>
    </source>
</evidence>
<dbReference type="STRING" id="1123069.ruthe_01830"/>
<dbReference type="GO" id="GO:0009055">
    <property type="term" value="F:electron transfer activity"/>
    <property type="evidence" value="ECO:0007669"/>
    <property type="project" value="InterPro"/>
</dbReference>
<dbReference type="EMBL" id="AOLV01000019">
    <property type="protein sequence ID" value="EPX84833.1"/>
    <property type="molecule type" value="Genomic_DNA"/>
</dbReference>
<sequence length="165" mass="17097">MTGPWCLAAGIAAAAILAMAPLASAQGVVAPGDVVFDDYGEVAQSLTGVPGNPEAGRTVMATRSLGNCVACHQVSAMADVPFQGNVGPSLDGVADRWSEAQLRGILVDADRTFPDSIMPAFYKTDGFIRPGDGYTGKAAPPDLPPILTAQQIEDVLAYLLTLHEN</sequence>
<dbReference type="AlphaFoldDB" id="S9QYV0"/>
<evidence type="ECO:0000313" key="7">
    <source>
        <dbReference type="EMBL" id="EPX84833.1"/>
    </source>
</evidence>
<gene>
    <name evidence="7" type="ORF">ruthe_01830</name>
</gene>
<feature type="chain" id="PRO_5004555447" evidence="5">
    <location>
        <begin position="26"/>
        <end position="165"/>
    </location>
</feature>
<feature type="signal peptide" evidence="5">
    <location>
        <begin position="1"/>
        <end position="25"/>
    </location>
</feature>
<evidence type="ECO:0000256" key="2">
    <source>
        <dbReference type="ARBA" id="ARBA00022723"/>
    </source>
</evidence>
<evidence type="ECO:0000256" key="4">
    <source>
        <dbReference type="PROSITE-ProRule" id="PRU00433"/>
    </source>
</evidence>
<keyword evidence="5" id="KW-0732">Signal</keyword>
<accession>S9QYV0</accession>
<evidence type="ECO:0000256" key="5">
    <source>
        <dbReference type="SAM" id="SignalP"/>
    </source>
</evidence>
<dbReference type="InterPro" id="IPR036909">
    <property type="entry name" value="Cyt_c-like_dom_sf"/>
</dbReference>
<evidence type="ECO:0000313" key="8">
    <source>
        <dbReference type="Proteomes" id="UP000015346"/>
    </source>
</evidence>
<proteinExistence type="predicted"/>
<keyword evidence="1 4" id="KW-0349">Heme</keyword>